<keyword evidence="5" id="KW-1185">Reference proteome</keyword>
<dbReference type="AlphaFoldDB" id="A0A0C1QVS5"/>
<evidence type="ECO:0000256" key="2">
    <source>
        <dbReference type="PIRNR" id="PIRNR016661"/>
    </source>
</evidence>
<comment type="caution">
    <text evidence="4">The sequence shown here is derived from an EMBL/GenBank/DDBJ whole genome shotgun (WGS) entry which is preliminary data.</text>
</comment>
<dbReference type="Proteomes" id="UP000031366">
    <property type="component" value="Unassembled WGS sequence"/>
</dbReference>
<keyword evidence="3" id="KW-0812">Transmembrane</keyword>
<dbReference type="RefSeq" id="WP_039636547.1">
    <property type="nucleotide sequence ID" value="NZ_AYSO01000020.1"/>
</dbReference>
<keyword evidence="2" id="KW-1003">Cell membrane</keyword>
<evidence type="ECO:0000256" key="3">
    <source>
        <dbReference type="SAM" id="Phobius"/>
    </source>
</evidence>
<feature type="transmembrane region" description="Helical" evidence="3">
    <location>
        <begin position="79"/>
        <end position="101"/>
    </location>
</feature>
<keyword evidence="2 3" id="KW-0472">Membrane</keyword>
<reference evidence="4 5" key="1">
    <citation type="journal article" date="2015" name="Infect. Genet. Evol.">
        <title>Genomic sequences of six botulinum neurotoxin-producing strains representing three clostridial species illustrate the mobility and diversity of botulinum neurotoxin genes.</title>
        <authorList>
            <person name="Smith T.J."/>
            <person name="Hill K.K."/>
            <person name="Xie G."/>
            <person name="Foley B.T."/>
            <person name="Williamson C.H."/>
            <person name="Foster J.T."/>
            <person name="Johnson S.L."/>
            <person name="Chertkov O."/>
            <person name="Teshima H."/>
            <person name="Gibbons H.S."/>
            <person name="Johnsky L.A."/>
            <person name="Karavis M.A."/>
            <person name="Smith L.A."/>
        </authorList>
    </citation>
    <scope>NUCLEOTIDE SEQUENCE [LARGE SCALE GENOMIC DNA]</scope>
    <source>
        <strain evidence="4 5">CDC 2741</strain>
    </source>
</reference>
<sequence>MKIRTKDFILVSLFAGLTAVGAFVSIPLGAIPITLQLLFTLLSGILLGGNLGALSQIVYIILGLVGLPIFAGGKSGVGIIFSPTFGFLIGYIICAFIVGTFCERLITKKKNLLFNILLTCTLGVMLVYLFGVPYMYIILTRINKVSMTFIDALKAGCLIFLPGDCLKILFSSLLAVKLIPAIKN</sequence>
<dbReference type="PIRSF" id="PIRSF016661">
    <property type="entry name" value="BioY"/>
    <property type="match status" value="1"/>
</dbReference>
<evidence type="ECO:0000313" key="5">
    <source>
        <dbReference type="Proteomes" id="UP000031366"/>
    </source>
</evidence>
<dbReference type="InterPro" id="IPR003784">
    <property type="entry name" value="BioY"/>
</dbReference>
<dbReference type="Pfam" id="PF02632">
    <property type="entry name" value="BioY"/>
    <property type="match status" value="1"/>
</dbReference>
<keyword evidence="3" id="KW-1133">Transmembrane helix</keyword>
<organism evidence="4 5">
    <name type="scientific">Clostridium argentinense CDC 2741</name>
    <dbReference type="NCBI Taxonomy" id="1418104"/>
    <lineage>
        <taxon>Bacteria</taxon>
        <taxon>Bacillati</taxon>
        <taxon>Bacillota</taxon>
        <taxon>Clostridia</taxon>
        <taxon>Eubacteriales</taxon>
        <taxon>Clostridiaceae</taxon>
        <taxon>Clostridium</taxon>
    </lineage>
</organism>
<comment type="subcellular location">
    <subcellularLocation>
        <location evidence="2">Cell membrane</location>
        <topology evidence="2">Multi-pass membrane protein</topology>
    </subcellularLocation>
</comment>
<accession>A0A0C1QVS5</accession>
<dbReference type="STRING" id="29341.RSJ17_05805"/>
<evidence type="ECO:0000313" key="4">
    <source>
        <dbReference type="EMBL" id="KIE45082.1"/>
    </source>
</evidence>
<dbReference type="OrthoDB" id="9803495at2"/>
<feature type="transmembrane region" description="Helical" evidence="3">
    <location>
        <begin position="113"/>
        <end position="139"/>
    </location>
</feature>
<dbReference type="Gene3D" id="1.10.1760.20">
    <property type="match status" value="1"/>
</dbReference>
<feature type="transmembrane region" description="Helical" evidence="3">
    <location>
        <begin position="56"/>
        <end position="73"/>
    </location>
</feature>
<name>A0A0C1QVS5_9CLOT</name>
<protein>
    <recommendedName>
        <fullName evidence="2">Biotin transporter</fullName>
    </recommendedName>
</protein>
<comment type="similarity">
    <text evidence="1 2">Belongs to the BioY family.</text>
</comment>
<dbReference type="GO" id="GO:0015225">
    <property type="term" value="F:biotin transmembrane transporter activity"/>
    <property type="evidence" value="ECO:0007669"/>
    <property type="project" value="UniProtKB-UniRule"/>
</dbReference>
<dbReference type="PANTHER" id="PTHR34295">
    <property type="entry name" value="BIOTIN TRANSPORTER BIOY"/>
    <property type="match status" value="1"/>
</dbReference>
<dbReference type="PANTHER" id="PTHR34295:SF1">
    <property type="entry name" value="BIOTIN TRANSPORTER BIOY"/>
    <property type="match status" value="1"/>
</dbReference>
<dbReference type="EMBL" id="AYSO01000020">
    <property type="protein sequence ID" value="KIE45082.1"/>
    <property type="molecule type" value="Genomic_DNA"/>
</dbReference>
<gene>
    <name evidence="4" type="ORF">U732_601</name>
</gene>
<keyword evidence="2" id="KW-0813">Transport</keyword>
<proteinExistence type="inferred from homology"/>
<evidence type="ECO:0000256" key="1">
    <source>
        <dbReference type="ARBA" id="ARBA00010692"/>
    </source>
</evidence>
<dbReference type="GO" id="GO:0005886">
    <property type="term" value="C:plasma membrane"/>
    <property type="evidence" value="ECO:0007669"/>
    <property type="project" value="UniProtKB-SubCell"/>
</dbReference>